<name>A0A1H6INW5_9EURY</name>
<proteinExistence type="predicted"/>
<accession>A0A1H6INW5</accession>
<dbReference type="AlphaFoldDB" id="A0A1H6INW5"/>
<reference evidence="3 4" key="1">
    <citation type="submission" date="2016-10" db="EMBL/GenBank/DDBJ databases">
        <authorList>
            <person name="de Groot N.N."/>
        </authorList>
    </citation>
    <scope>NUCLEOTIDE SEQUENCE [LARGE SCALE GENOMIC DNA]</scope>
    <source>
        <strain evidence="3 4">IBRC-M10418</strain>
    </source>
</reference>
<dbReference type="GO" id="GO:0016020">
    <property type="term" value="C:membrane"/>
    <property type="evidence" value="ECO:0007669"/>
    <property type="project" value="TreeGrafter"/>
</dbReference>
<dbReference type="Proteomes" id="UP000199215">
    <property type="component" value="Unassembled WGS sequence"/>
</dbReference>
<dbReference type="InterPro" id="IPR050266">
    <property type="entry name" value="AB_hydrolase_sf"/>
</dbReference>
<dbReference type="EMBL" id="FNWU01000002">
    <property type="protein sequence ID" value="SEH47974.1"/>
    <property type="molecule type" value="Genomic_DNA"/>
</dbReference>
<evidence type="ECO:0000256" key="1">
    <source>
        <dbReference type="ARBA" id="ARBA00022801"/>
    </source>
</evidence>
<evidence type="ECO:0000313" key="4">
    <source>
        <dbReference type="Proteomes" id="UP000199215"/>
    </source>
</evidence>
<sequence>MEHVTHHGRRTAYRVFEGDGEGPTILFVHGSGGTHTVWKSQARLTDTAPVVSIDLSGHGDSEDVDADPGLETLAAYADDVVAVAEETGATVICGNSLGGAVAQWVALEREYADRLEGLVLQGTGAKLAVLRDLRDWLADDFEHAIEFLHGRNRLFHDAPSEYTALSIDAMRQSGRTIVERDFLTCHRFDVRDRISTIDVPALAVAGEHDRLTPPRYHEFLATEIPNCERVVIEDAAHLAMIEQPAAFNALLRQFLGRIATV</sequence>
<dbReference type="Gene3D" id="3.40.50.1820">
    <property type="entry name" value="alpha/beta hydrolase"/>
    <property type="match status" value="1"/>
</dbReference>
<dbReference type="PANTHER" id="PTHR43798:SF31">
    <property type="entry name" value="AB HYDROLASE SUPERFAMILY PROTEIN YCLE"/>
    <property type="match status" value="1"/>
</dbReference>
<dbReference type="SUPFAM" id="SSF53474">
    <property type="entry name" value="alpha/beta-Hydrolases"/>
    <property type="match status" value="1"/>
</dbReference>
<organism evidence="3 4">
    <name type="scientific">Halopenitus malekzadehii</name>
    <dbReference type="NCBI Taxonomy" id="1267564"/>
    <lineage>
        <taxon>Archaea</taxon>
        <taxon>Methanobacteriati</taxon>
        <taxon>Methanobacteriota</taxon>
        <taxon>Stenosarchaea group</taxon>
        <taxon>Halobacteria</taxon>
        <taxon>Halobacteriales</taxon>
        <taxon>Haloferacaceae</taxon>
        <taxon>Halopenitus</taxon>
    </lineage>
</organism>
<dbReference type="OrthoDB" id="312142at2157"/>
<gene>
    <name evidence="3" type="ORF">SAMN05192561_102349</name>
</gene>
<dbReference type="InterPro" id="IPR029058">
    <property type="entry name" value="AB_hydrolase_fold"/>
</dbReference>
<dbReference type="InterPro" id="IPR000073">
    <property type="entry name" value="AB_hydrolase_1"/>
</dbReference>
<dbReference type="GO" id="GO:0016787">
    <property type="term" value="F:hydrolase activity"/>
    <property type="evidence" value="ECO:0007669"/>
    <property type="project" value="UniProtKB-KW"/>
</dbReference>
<dbReference type="RefSeq" id="WP_092816388.1">
    <property type="nucleotide sequence ID" value="NZ_FNWU01000002.1"/>
</dbReference>
<evidence type="ECO:0000313" key="3">
    <source>
        <dbReference type="EMBL" id="SEH47974.1"/>
    </source>
</evidence>
<dbReference type="Pfam" id="PF12697">
    <property type="entry name" value="Abhydrolase_6"/>
    <property type="match status" value="1"/>
</dbReference>
<keyword evidence="1" id="KW-0378">Hydrolase</keyword>
<protein>
    <submittedName>
        <fullName evidence="3">Pimeloyl-ACP methyl ester carboxylesterase</fullName>
    </submittedName>
</protein>
<feature type="domain" description="AB hydrolase-1" evidence="2">
    <location>
        <begin position="25"/>
        <end position="249"/>
    </location>
</feature>
<dbReference type="STRING" id="1267564.SAMN05192561_102349"/>
<dbReference type="PANTHER" id="PTHR43798">
    <property type="entry name" value="MONOACYLGLYCEROL LIPASE"/>
    <property type="match status" value="1"/>
</dbReference>
<dbReference type="PRINTS" id="PR00111">
    <property type="entry name" value="ABHYDROLASE"/>
</dbReference>
<keyword evidence="4" id="KW-1185">Reference proteome</keyword>
<evidence type="ECO:0000259" key="2">
    <source>
        <dbReference type="Pfam" id="PF12697"/>
    </source>
</evidence>